<dbReference type="GeneID" id="36831054"/>
<dbReference type="Pfam" id="PF00866">
    <property type="entry name" value="Ring_hydroxyl_B"/>
    <property type="match status" value="1"/>
</dbReference>
<dbReference type="InterPro" id="IPR000391">
    <property type="entry name" value="Rng_hydr_dOase-bsu"/>
</dbReference>
<dbReference type="InterPro" id="IPR032710">
    <property type="entry name" value="NTF2-like_dom_sf"/>
</dbReference>
<dbReference type="Proteomes" id="UP000248044">
    <property type="component" value="Chromosome"/>
</dbReference>
<dbReference type="AlphaFoldDB" id="A0A2U9ICH4"/>
<sequence length="174" mass="20881">MQSLENIEMYLNYDKNEVSENEYIKIVRFLNREAELLEYHNYIDWLDLLHPDMEYIVLVRELKDKKDKSMSNGLVIYDKINTIKIKIDRLNSNDAWSDNPPSVSKYLITNTLAYNFLDYYLARSNVLFIKYRSTDLMYLSYKRVDIISKNMKLVKRIVLPDVHSINLQDLTYFL</sequence>
<dbReference type="OrthoDB" id="374679at2157"/>
<dbReference type="Gene3D" id="3.10.450.50">
    <property type="match status" value="1"/>
</dbReference>
<name>A0A2U9ICH4_9CREN</name>
<accession>A0A2U9ICH4</accession>
<dbReference type="SUPFAM" id="SSF54427">
    <property type="entry name" value="NTF2-like"/>
    <property type="match status" value="1"/>
</dbReference>
<organism evidence="2 3">
    <name type="scientific">Acidianus brierleyi</name>
    <dbReference type="NCBI Taxonomy" id="41673"/>
    <lineage>
        <taxon>Archaea</taxon>
        <taxon>Thermoproteota</taxon>
        <taxon>Thermoprotei</taxon>
        <taxon>Sulfolobales</taxon>
        <taxon>Sulfolobaceae</taxon>
        <taxon>Acidianus</taxon>
    </lineage>
</organism>
<dbReference type="PANTHER" id="PTHR41534:SF1">
    <property type="entry name" value="BLR3401 PROTEIN"/>
    <property type="match status" value="1"/>
</dbReference>
<dbReference type="KEGG" id="abri:DFR85_02820"/>
<dbReference type="PANTHER" id="PTHR41534">
    <property type="entry name" value="BLR3401 PROTEIN"/>
    <property type="match status" value="1"/>
</dbReference>
<dbReference type="GO" id="GO:0019380">
    <property type="term" value="P:3-phenylpropionate catabolic process"/>
    <property type="evidence" value="ECO:0007669"/>
    <property type="project" value="TreeGrafter"/>
</dbReference>
<evidence type="ECO:0008006" key="4">
    <source>
        <dbReference type="Google" id="ProtNLM"/>
    </source>
</evidence>
<dbReference type="EMBL" id="CP029289">
    <property type="protein sequence ID" value="AWR93707.1"/>
    <property type="molecule type" value="Genomic_DNA"/>
</dbReference>
<evidence type="ECO:0000256" key="1">
    <source>
        <dbReference type="ARBA" id="ARBA00023002"/>
    </source>
</evidence>
<dbReference type="GO" id="GO:0016491">
    <property type="term" value="F:oxidoreductase activity"/>
    <property type="evidence" value="ECO:0007669"/>
    <property type="project" value="UniProtKB-KW"/>
</dbReference>
<protein>
    <recommendedName>
        <fullName evidence="4">Aromatic-ring-hydroxylating dioxygenase subunit beta</fullName>
    </recommendedName>
</protein>
<evidence type="ECO:0000313" key="2">
    <source>
        <dbReference type="EMBL" id="AWR93707.1"/>
    </source>
</evidence>
<dbReference type="RefSeq" id="WP_110269591.1">
    <property type="nucleotide sequence ID" value="NZ_CP029289.2"/>
</dbReference>
<keyword evidence="3" id="KW-1185">Reference proteome</keyword>
<evidence type="ECO:0000313" key="3">
    <source>
        <dbReference type="Proteomes" id="UP000248044"/>
    </source>
</evidence>
<proteinExistence type="predicted"/>
<keyword evidence="1" id="KW-0560">Oxidoreductase</keyword>
<reference evidence="2 3" key="1">
    <citation type="submission" date="2018-05" db="EMBL/GenBank/DDBJ databases">
        <title>Complete Genome Sequences of Extremely Thermoacidophilic, Metal-Mobilizing Type-Strain Members of the Archaeal Family Sulfolobaceae: Acidianus brierleyi DSM-1651T, Acidianus sulfidivorans DSM-18786T, Metallosphaera hakonensis DSM-7519T, and Metallosphaera prunae DSM-10039T.</title>
        <authorList>
            <person name="Counts J.A."/>
            <person name="Kelly R.M."/>
        </authorList>
    </citation>
    <scope>NUCLEOTIDE SEQUENCE [LARGE SCALE GENOMIC DNA]</scope>
    <source>
        <strain evidence="2 3">DSM 1651</strain>
    </source>
</reference>
<gene>
    <name evidence="2" type="ORF">DFR85_02820</name>
</gene>